<keyword evidence="3" id="KW-1185">Reference proteome</keyword>
<dbReference type="EMBL" id="AP027266">
    <property type="protein sequence ID" value="BDW85438.1"/>
    <property type="molecule type" value="Genomic_DNA"/>
</dbReference>
<feature type="chain" id="PRO_5041296839" description="DUF2059 domain-containing protein" evidence="1">
    <location>
        <begin position="24"/>
        <end position="311"/>
    </location>
</feature>
<keyword evidence="1" id="KW-0732">Signal</keyword>
<dbReference type="AlphaFoldDB" id="A0AA48KK27"/>
<organism evidence="2 3">
    <name type="scientific">Roseicyclus marinus</name>
    <dbReference type="NCBI Taxonomy" id="2161673"/>
    <lineage>
        <taxon>Bacteria</taxon>
        <taxon>Pseudomonadati</taxon>
        <taxon>Pseudomonadota</taxon>
        <taxon>Alphaproteobacteria</taxon>
        <taxon>Rhodobacterales</taxon>
        <taxon>Roseobacteraceae</taxon>
        <taxon>Roseicyclus</taxon>
    </lineage>
</organism>
<feature type="signal peptide" evidence="1">
    <location>
        <begin position="1"/>
        <end position="23"/>
    </location>
</feature>
<evidence type="ECO:0008006" key="4">
    <source>
        <dbReference type="Google" id="ProtNLM"/>
    </source>
</evidence>
<sequence length="311" mass="33021">MTMSLTRSVLRPFALALALPVLAGPAAQAQSQAQAQIQAQTQVEAQGQIDPTTALAETAPELRALLADMGFYQILEVMSAEGIAGGPEMEADMFPGRGGAAWAAVVAGIYSADRMARDFEAALPLDRLTPEHIDTLRAFYATDIGARVAAGELAARQSFLQPGVEEAAGELAASRAAEDHPRIALLTEFIAVNDLVELNVSGALNSNFAFYRGLSDGGAFAQPIPEDLMLTEVWGQEAEIRADLTEWLYAYQTLAYDDLEDAQLRAYIDLTATEAGQALNAALFAGFAALFDSISYDLGVAAAHFISGEET</sequence>
<evidence type="ECO:0000313" key="2">
    <source>
        <dbReference type="EMBL" id="BDW85438.1"/>
    </source>
</evidence>
<evidence type="ECO:0000313" key="3">
    <source>
        <dbReference type="Proteomes" id="UP001337723"/>
    </source>
</evidence>
<dbReference type="Proteomes" id="UP001337723">
    <property type="component" value="Chromosome"/>
</dbReference>
<name>A0AA48KK27_9RHOB</name>
<dbReference type="RefSeq" id="WP_338276285.1">
    <property type="nucleotide sequence ID" value="NZ_AP027266.1"/>
</dbReference>
<evidence type="ECO:0000256" key="1">
    <source>
        <dbReference type="SAM" id="SignalP"/>
    </source>
</evidence>
<accession>A0AA48KK27</accession>
<protein>
    <recommendedName>
        <fullName evidence="4">DUF2059 domain-containing protein</fullName>
    </recommendedName>
</protein>
<gene>
    <name evidence="2" type="ORF">MACH21_16150</name>
</gene>
<dbReference type="KEGG" id="rmai:MACH21_16150"/>
<proteinExistence type="predicted"/>
<reference evidence="2 3" key="1">
    <citation type="submission" date="2023-01" db="EMBL/GenBank/DDBJ databases">
        <title>Complete genome sequence of Roseicyclus marinus strain Dej080120_10.</title>
        <authorList>
            <person name="Ueki S."/>
            <person name="Maruyama F."/>
        </authorList>
    </citation>
    <scope>NUCLEOTIDE SEQUENCE [LARGE SCALE GENOMIC DNA]</scope>
    <source>
        <strain evidence="2 3">Dej080120_10</strain>
    </source>
</reference>